<accession>A0ABU4UZK6</accession>
<comment type="caution">
    <text evidence="1">The sequence shown here is derived from an EMBL/GenBank/DDBJ whole genome shotgun (WGS) entry which is preliminary data.</text>
</comment>
<dbReference type="EMBL" id="JAXAVU010000010">
    <property type="protein sequence ID" value="MDX8144955.1"/>
    <property type="molecule type" value="Genomic_DNA"/>
</dbReference>
<sequence>MPNVQPGQMNHGRLGQHQRPYERAGALSLVQTGARPYSPLLGRFLSVDPAAGGFDYVNDLDGKWAPRIWGGVKASWGSEELRPVLPPLGPVIVLVIL</sequence>
<dbReference type="Proteomes" id="UP001285352">
    <property type="component" value="Unassembled WGS sequence"/>
</dbReference>
<evidence type="ECO:0000313" key="1">
    <source>
        <dbReference type="EMBL" id="MDX8144955.1"/>
    </source>
</evidence>
<organism evidence="1 2">
    <name type="scientific">Lentzea sokolovensis</name>
    <dbReference type="NCBI Taxonomy" id="3095429"/>
    <lineage>
        <taxon>Bacteria</taxon>
        <taxon>Bacillati</taxon>
        <taxon>Actinomycetota</taxon>
        <taxon>Actinomycetes</taxon>
        <taxon>Pseudonocardiales</taxon>
        <taxon>Pseudonocardiaceae</taxon>
        <taxon>Lentzea</taxon>
    </lineage>
</organism>
<dbReference type="RefSeq" id="WP_319977110.1">
    <property type="nucleotide sequence ID" value="NZ_JAXAVU010000010.1"/>
</dbReference>
<keyword evidence="2" id="KW-1185">Reference proteome</keyword>
<evidence type="ECO:0000313" key="2">
    <source>
        <dbReference type="Proteomes" id="UP001285352"/>
    </source>
</evidence>
<proteinExistence type="predicted"/>
<protein>
    <submittedName>
        <fullName evidence="1">Uncharacterized protein</fullName>
    </submittedName>
</protein>
<reference evidence="1 2" key="1">
    <citation type="submission" date="2023-11" db="EMBL/GenBank/DDBJ databases">
        <title>Lentzea sokolovensis, sp. nov., Lentzea kristufkii, sp. nov., and Lentzea miocenensis, sp. nov., rare actinobacteria from Sokolov Coal Basin, Miocene lacustrine sediment, Czech Republic.</title>
        <authorList>
            <person name="Lara A."/>
            <person name="Kotroba L."/>
            <person name="Nouioui I."/>
            <person name="Neumann-Schaal M."/>
            <person name="Mast Y."/>
            <person name="Chronakova A."/>
        </authorList>
    </citation>
    <scope>NUCLEOTIDE SEQUENCE [LARGE SCALE GENOMIC DNA]</scope>
    <source>
        <strain evidence="1 2">BCCO 10_0061</strain>
    </source>
</reference>
<gene>
    <name evidence="1" type="ORF">SK854_22790</name>
</gene>
<name>A0ABU4UZK6_9PSEU</name>